<evidence type="ECO:0000256" key="3">
    <source>
        <dbReference type="ARBA" id="ARBA00022806"/>
    </source>
</evidence>
<comment type="caution">
    <text evidence="8">The sequence shown here is derived from an EMBL/GenBank/DDBJ whole genome shotgun (WGS) entry which is preliminary data.</text>
</comment>
<dbReference type="InterPro" id="IPR001650">
    <property type="entry name" value="Helicase_C-like"/>
</dbReference>
<evidence type="ECO:0000259" key="6">
    <source>
        <dbReference type="PROSITE" id="PS51192"/>
    </source>
</evidence>
<feature type="compositionally biased region" description="Basic residues" evidence="5">
    <location>
        <begin position="388"/>
        <end position="398"/>
    </location>
</feature>
<dbReference type="Gene3D" id="3.40.50.300">
    <property type="entry name" value="P-loop containing nucleotide triphosphate hydrolases"/>
    <property type="match status" value="2"/>
</dbReference>
<feature type="region of interest" description="Disordered" evidence="5">
    <location>
        <begin position="977"/>
        <end position="996"/>
    </location>
</feature>
<keyword evidence="3" id="KW-0347">Helicase</keyword>
<reference evidence="8" key="1">
    <citation type="submission" date="2020-03" db="EMBL/GenBank/DDBJ databases">
        <title>Draft Genome Sequence of Cylindrodendrum hubeiense.</title>
        <authorList>
            <person name="Buettner E."/>
            <person name="Kellner H."/>
        </authorList>
    </citation>
    <scope>NUCLEOTIDE SEQUENCE</scope>
    <source>
        <strain evidence="8">IHI 201604</strain>
    </source>
</reference>
<evidence type="ECO:0000256" key="4">
    <source>
        <dbReference type="ARBA" id="ARBA00022840"/>
    </source>
</evidence>
<gene>
    <name evidence="8" type="ORF">G7Z17_g5343</name>
</gene>
<dbReference type="GO" id="GO:0004386">
    <property type="term" value="F:helicase activity"/>
    <property type="evidence" value="ECO:0007669"/>
    <property type="project" value="UniProtKB-KW"/>
</dbReference>
<feature type="domain" description="Helicase C-terminal" evidence="7">
    <location>
        <begin position="1035"/>
        <end position="1175"/>
    </location>
</feature>
<dbReference type="SMART" id="SM00490">
    <property type="entry name" value="HELICc"/>
    <property type="match status" value="1"/>
</dbReference>
<dbReference type="PANTHER" id="PTHR44533:SF4">
    <property type="entry name" value="DEAD_H RNA HELICASE, PUTATIVE-RELATED"/>
    <property type="match status" value="1"/>
</dbReference>
<dbReference type="InterPro" id="IPR011545">
    <property type="entry name" value="DEAD/DEAH_box_helicase_dom"/>
</dbReference>
<dbReference type="InterPro" id="IPR059032">
    <property type="entry name" value="WHD_DDX60"/>
</dbReference>
<evidence type="ECO:0000256" key="1">
    <source>
        <dbReference type="ARBA" id="ARBA00022741"/>
    </source>
</evidence>
<dbReference type="EMBL" id="JAANBB010000087">
    <property type="protein sequence ID" value="KAF7550986.1"/>
    <property type="molecule type" value="Genomic_DNA"/>
</dbReference>
<protein>
    <recommendedName>
        <fullName evidence="10">DEAD/DEAH box helicase</fullName>
    </recommendedName>
</protein>
<keyword evidence="9" id="KW-1185">Reference proteome</keyword>
<dbReference type="InterPro" id="IPR027417">
    <property type="entry name" value="P-loop_NTPase"/>
</dbReference>
<keyword evidence="2" id="KW-0378">Hydrolase</keyword>
<dbReference type="SMART" id="SM00487">
    <property type="entry name" value="DEXDc"/>
    <property type="match status" value="1"/>
</dbReference>
<dbReference type="GO" id="GO:0005524">
    <property type="term" value="F:ATP binding"/>
    <property type="evidence" value="ECO:0007669"/>
    <property type="project" value="UniProtKB-KW"/>
</dbReference>
<feature type="compositionally biased region" description="Acidic residues" evidence="5">
    <location>
        <begin position="1536"/>
        <end position="1548"/>
    </location>
</feature>
<feature type="compositionally biased region" description="Acidic residues" evidence="5">
    <location>
        <begin position="1487"/>
        <end position="1501"/>
    </location>
</feature>
<dbReference type="PROSITE" id="PS51194">
    <property type="entry name" value="HELICASE_CTER"/>
    <property type="match status" value="1"/>
</dbReference>
<dbReference type="Pfam" id="PF23002">
    <property type="entry name" value="PIN-like_DDX60"/>
    <property type="match status" value="1"/>
</dbReference>
<dbReference type="PANTHER" id="PTHR44533">
    <property type="entry name" value="DEAD/H RNA HELICASE, PUTATIVE-RELATED"/>
    <property type="match status" value="1"/>
</dbReference>
<dbReference type="InterPro" id="IPR055124">
    <property type="entry name" value="PIN-like_DDX60"/>
</dbReference>
<feature type="domain" description="Helicase ATP-binding" evidence="6">
    <location>
        <begin position="556"/>
        <end position="730"/>
    </location>
</feature>
<dbReference type="Proteomes" id="UP000722485">
    <property type="component" value="Unassembled WGS sequence"/>
</dbReference>
<feature type="region of interest" description="Disordered" evidence="5">
    <location>
        <begin position="1487"/>
        <end position="1570"/>
    </location>
</feature>
<evidence type="ECO:0000313" key="8">
    <source>
        <dbReference type="EMBL" id="KAF7550986.1"/>
    </source>
</evidence>
<dbReference type="FunFam" id="3.40.50.300:FF:001039">
    <property type="entry name" value="ATP-dependent RNA helicase DDX60"/>
    <property type="match status" value="1"/>
</dbReference>
<accession>A0A9P5H6X2</accession>
<feature type="region of interest" description="Disordered" evidence="5">
    <location>
        <begin position="381"/>
        <end position="412"/>
    </location>
</feature>
<dbReference type="Pfam" id="PF00270">
    <property type="entry name" value="DEAD"/>
    <property type="match status" value="1"/>
</dbReference>
<dbReference type="InterPro" id="IPR052431">
    <property type="entry name" value="SKI2_subfamily_helicases"/>
</dbReference>
<dbReference type="PROSITE" id="PS51192">
    <property type="entry name" value="HELICASE_ATP_BIND_1"/>
    <property type="match status" value="1"/>
</dbReference>
<evidence type="ECO:0000259" key="7">
    <source>
        <dbReference type="PROSITE" id="PS51194"/>
    </source>
</evidence>
<evidence type="ECO:0000313" key="9">
    <source>
        <dbReference type="Proteomes" id="UP000722485"/>
    </source>
</evidence>
<evidence type="ECO:0000256" key="2">
    <source>
        <dbReference type="ARBA" id="ARBA00022801"/>
    </source>
</evidence>
<proteinExistence type="predicted"/>
<dbReference type="GO" id="GO:0003676">
    <property type="term" value="F:nucleic acid binding"/>
    <property type="evidence" value="ECO:0007669"/>
    <property type="project" value="InterPro"/>
</dbReference>
<dbReference type="CDD" id="cd18025">
    <property type="entry name" value="DEXHc_DDX60"/>
    <property type="match status" value="1"/>
</dbReference>
<dbReference type="GO" id="GO:0016787">
    <property type="term" value="F:hydrolase activity"/>
    <property type="evidence" value="ECO:0007669"/>
    <property type="project" value="UniProtKB-KW"/>
</dbReference>
<dbReference type="Pfam" id="PF00271">
    <property type="entry name" value="Helicase_C"/>
    <property type="match status" value="1"/>
</dbReference>
<name>A0A9P5H6X2_9HYPO</name>
<dbReference type="InterPro" id="IPR014001">
    <property type="entry name" value="Helicase_ATP-bd"/>
</dbReference>
<dbReference type="Pfam" id="PF26076">
    <property type="entry name" value="WHD_DDX60"/>
    <property type="match status" value="1"/>
</dbReference>
<dbReference type="CDD" id="cd18795">
    <property type="entry name" value="SF2_C_Ski2"/>
    <property type="match status" value="1"/>
</dbReference>
<organism evidence="8 9">
    <name type="scientific">Cylindrodendrum hubeiense</name>
    <dbReference type="NCBI Taxonomy" id="595255"/>
    <lineage>
        <taxon>Eukaryota</taxon>
        <taxon>Fungi</taxon>
        <taxon>Dikarya</taxon>
        <taxon>Ascomycota</taxon>
        <taxon>Pezizomycotina</taxon>
        <taxon>Sordariomycetes</taxon>
        <taxon>Hypocreomycetidae</taxon>
        <taxon>Hypocreales</taxon>
        <taxon>Nectriaceae</taxon>
        <taxon>Cylindrodendrum</taxon>
    </lineage>
</organism>
<keyword evidence="4" id="KW-0067">ATP-binding</keyword>
<sequence length="1596" mass="179869">MSSEEILLDWHSAQRTLNIDIVGDFAGGELFAIHGESLIKHCLEQSRVDFNGGFQLLHAIYAVEKFLNDLQQRGCNFDIVFFRDLDGVCVPEGETAADAYKYHLTRAVLIQHLARSDTRAGIHEFDSFESEACNEYLSTHSLHFILCHEGDKHEGSKTIQLRHLIWKFANSGMQVAIINSITWQTSKALVERGLDDCGMVWDLFDIIDGRIFSSMIEKVKANSPVPEEIMETARGLWKEVTRIQPICSDPEFDIALRPSIPSLSPTELTGNPPAILAFGHIAFNKFVGNIKANKAQETIDPAAGIVFEDLRHWHNNKPVISWKNSSQPGFFARRRKQEQMSEIMTYAASLQNASGKILDQETIIVGSRHVQRLASKVEKLSVKDTQKKGGKKPTKKSGKQSALKTAQEIQDRKTRAKRDDVIRFWAEKCAEFQTDPNMVSRYLKADKFLSSRSQKDHGYLSPEITTSATCTPEIADAVQNITTSLRMPHIDVTIGEPSRELSFPIDIHAVKHASKLVRDYRILQLEHGGPYMERRFDSKADPRVPFEPDAWQRKVLDSIDADENLLVIAPTSAGKTFISFYAMKKVLEESDDAVLVYVAPTKALVNQIAAEIEARFSKSYDKKAGKSVWAIHTRDYRINNPSGCQILVTVPHILQIMLLAPTNANQKNAWSRRVRRIIFDEVHCIGQAEDGVVWEQLLLLAPCPIIALSATVGNPNEFRDWLKVSRAKQGAEMTMVVHEVRYSDLRKFIYQPPVGRFFFNELLKAPRLPVPGLDEGNAISPNFKFVHPVVALKDRNRGSLDDVTLEARDCLTLWEKMKEALPPDQRSKVDALDPTKTLPQVISKSDIVVWEKGLKVALRKIMEASGSSLKKLQASLDPTLQSKWAPMSTKTEKKKNEKTNKLQIQLQSDHVLSLFPLVCELHSQDALPALAFSYDRLECERAVTYINGKLGRREQTWKSSDADWLKKIQEFKQWKRQMTGQREPNPAVRSKDLAGDASKVSKLDLAREEGSVETSPWESFDMNAPLEQFSFADNTKMQKAEFTEMIRTLRREKVKPLLIEALERGLGVHHAGMNRRYRQVVEMLFRRGYLRVVVATGTLALGINMPCKTVIFTGDSIFLTAQNYRQASGRAGRRGFDLLGNVVFNGIPQDRVYEIMASRLPDLRGQFPISTTLILRLFGLLHGTNNSEFAMDAVNALLSQTRLYLGGPDAEMSVKHHVRFSIEYLRRQNLISAEGTPLNFAGLVGHLYFTENSVFAFHSLLRGGYFHQLCADIDIAPERVHLEMMLVLCHLFNRIPVRRTKDFSDRVHRSPSIVFLPRLPQEAETMLIHHNQETLSIFKDCVHSYINQHLIDQPDRTMPFTRTVVGPSEAAQGAFLGCARTTIRSPFVSLSGFGDDFDTVQDLCSTVRGGVFLEESAIPYIRIWPHDTETELNAYILDFYKHGSMDDLVRDNRIKGGDVWFFLKDFSLTLKAIVSSLTSYVGLEANLDDEGEGSDERESEDLGGPVTDNPEAPEPMAPKETTTDSSKKKKPKVLDSWEDGSSDSESDAASEATDTRGSAPQPPLSQRAHGDGLMNVLKAFKTLQEDFEIKFKKVWA</sequence>
<evidence type="ECO:0008006" key="10">
    <source>
        <dbReference type="Google" id="ProtNLM"/>
    </source>
</evidence>
<keyword evidence="1" id="KW-0547">Nucleotide-binding</keyword>
<dbReference type="OrthoDB" id="2320933at2759"/>
<dbReference type="GO" id="GO:0005737">
    <property type="term" value="C:cytoplasm"/>
    <property type="evidence" value="ECO:0007669"/>
    <property type="project" value="TreeGrafter"/>
</dbReference>
<evidence type="ECO:0000256" key="5">
    <source>
        <dbReference type="SAM" id="MobiDB-lite"/>
    </source>
</evidence>
<dbReference type="SUPFAM" id="SSF52540">
    <property type="entry name" value="P-loop containing nucleoside triphosphate hydrolases"/>
    <property type="match status" value="1"/>
</dbReference>